<dbReference type="Proteomes" id="UP000004470">
    <property type="component" value="Unassembled WGS sequence"/>
</dbReference>
<dbReference type="PANTHER" id="PTHR23403:SF1">
    <property type="entry name" value="TREHALASE"/>
    <property type="match status" value="1"/>
</dbReference>
<dbReference type="InterPro" id="IPR008928">
    <property type="entry name" value="6-hairpin_glycosidase_sf"/>
</dbReference>
<accession>E0NHM7</accession>
<dbReference type="InterPro" id="IPR012341">
    <property type="entry name" value="6hp_glycosidase-like_sf"/>
</dbReference>
<dbReference type="Pfam" id="PF21152">
    <property type="entry name" value="YgjK_N"/>
    <property type="match status" value="1"/>
</dbReference>
<dbReference type="HOGENOM" id="CLU_015270_0_1_9"/>
<evidence type="ECO:0000313" key="4">
    <source>
        <dbReference type="Proteomes" id="UP000004470"/>
    </source>
</evidence>
<dbReference type="GO" id="GO:0004555">
    <property type="term" value="F:alpha,alpha-trehalase activity"/>
    <property type="evidence" value="ECO:0007669"/>
    <property type="project" value="InterPro"/>
</dbReference>
<gene>
    <name evidence="3" type="ORF">HMPREF0623_1550</name>
</gene>
<dbReference type="InterPro" id="IPR054491">
    <property type="entry name" value="MGH1-like_GH"/>
</dbReference>
<dbReference type="InterPro" id="IPR048450">
    <property type="entry name" value="YgjK_N"/>
</dbReference>
<evidence type="ECO:0000259" key="2">
    <source>
        <dbReference type="Pfam" id="PF22422"/>
    </source>
</evidence>
<dbReference type="eggNOG" id="COG3408">
    <property type="taxonomic scope" value="Bacteria"/>
</dbReference>
<dbReference type="PANTHER" id="PTHR23403">
    <property type="entry name" value="TREHALASE"/>
    <property type="match status" value="1"/>
</dbReference>
<dbReference type="Pfam" id="PF22422">
    <property type="entry name" value="MGH1-like_GH"/>
    <property type="match status" value="1"/>
</dbReference>
<dbReference type="Gene3D" id="1.50.10.10">
    <property type="match status" value="1"/>
</dbReference>
<proteinExistence type="predicted"/>
<dbReference type="Gene3D" id="2.70.98.50">
    <property type="entry name" value="putative glycoside hydrolase family protein from bacillus halodurans"/>
    <property type="match status" value="1"/>
</dbReference>
<keyword evidence="4" id="KW-1185">Reference proteome</keyword>
<comment type="caution">
    <text evidence="3">The sequence shown here is derived from an EMBL/GenBank/DDBJ whole genome shotgun (WGS) entry which is preliminary data.</text>
</comment>
<dbReference type="CAZy" id="GH63">
    <property type="family name" value="Glycoside Hydrolase Family 63"/>
</dbReference>
<name>E0NHM7_PEDAC</name>
<feature type="domain" description="Mannosylglycerate hydrolase MGH1-like glycoside hydrolase" evidence="2">
    <location>
        <begin position="367"/>
        <end position="750"/>
    </location>
</feature>
<dbReference type="GO" id="GO:0005993">
    <property type="term" value="P:trehalose catabolic process"/>
    <property type="evidence" value="ECO:0007669"/>
    <property type="project" value="TreeGrafter"/>
</dbReference>
<dbReference type="InterPro" id="IPR001661">
    <property type="entry name" value="Glyco_hydro_37"/>
</dbReference>
<dbReference type="RefSeq" id="WP_004166587.1">
    <property type="nucleotide sequence ID" value="NZ_GL397067.1"/>
</dbReference>
<feature type="domain" description="Glucosidase YgjK N-terminal" evidence="1">
    <location>
        <begin position="53"/>
        <end position="306"/>
    </location>
</feature>
<dbReference type="EMBL" id="AEEG01000008">
    <property type="protein sequence ID" value="EFL95044.1"/>
    <property type="molecule type" value="Genomic_DNA"/>
</dbReference>
<dbReference type="AlphaFoldDB" id="E0NHM7"/>
<reference evidence="3" key="1">
    <citation type="submission" date="2010-07" db="EMBL/GenBank/DDBJ databases">
        <authorList>
            <person name="Muzny D."/>
            <person name="Qin X."/>
            <person name="Deng J."/>
            <person name="Jiang H."/>
            <person name="Liu Y."/>
            <person name="Qu J."/>
            <person name="Song X.-Z."/>
            <person name="Zhang L."/>
            <person name="Thornton R."/>
            <person name="Coyle M."/>
            <person name="Francisco L."/>
            <person name="Jackson L."/>
            <person name="Javaid M."/>
            <person name="Korchina V."/>
            <person name="Kovar C."/>
            <person name="Mata R."/>
            <person name="Mathew T."/>
            <person name="Ngo R."/>
            <person name="Nguyen L."/>
            <person name="Nguyen N."/>
            <person name="Okwuonu G."/>
            <person name="Ongeri F."/>
            <person name="Pham C."/>
            <person name="Simmons D."/>
            <person name="Wilczek-Boney K."/>
            <person name="Hale W."/>
            <person name="Jakkamsetti A."/>
            <person name="Pham P."/>
            <person name="Ruth R."/>
            <person name="San Lucas F."/>
            <person name="Warren J."/>
            <person name="Zhang J."/>
            <person name="Zhao Z."/>
            <person name="Zhou C."/>
            <person name="Zhu D."/>
            <person name="Lee S."/>
            <person name="Bess C."/>
            <person name="Blankenburg K."/>
            <person name="Forbes L."/>
            <person name="Fu Q."/>
            <person name="Gubbala S."/>
            <person name="Hirani K."/>
            <person name="Jayaseelan J.C."/>
            <person name="Lara F."/>
            <person name="Munidasa M."/>
            <person name="Palculict T."/>
            <person name="Patil S."/>
            <person name="Pu L.-L."/>
            <person name="Saada N."/>
            <person name="Tang L."/>
            <person name="Weissenberger G."/>
            <person name="Zhu Y."/>
            <person name="Hemphill L."/>
            <person name="Shang Y."/>
            <person name="Youmans B."/>
            <person name="Ayvaz T."/>
            <person name="Ross M."/>
            <person name="Santibanez J."/>
            <person name="Aqrawi P."/>
            <person name="Gross S."/>
            <person name="Joshi V."/>
            <person name="Fowler G."/>
            <person name="Nazareth L."/>
            <person name="Reid J."/>
            <person name="Worley K."/>
            <person name="Petrosino J."/>
            <person name="Highlander S."/>
            <person name="Gibbs R."/>
        </authorList>
    </citation>
    <scope>NUCLEOTIDE SEQUENCE [LARGE SCALE GENOMIC DNA]</scope>
    <source>
        <strain evidence="3">DSM 20284</strain>
    </source>
</reference>
<sequence length="774" mass="87374">MINARLVKKCLLGVVCGLSVGILLSENRYSVKADTVEDYKNVLDISGNPTANFYSKNKKVSTNKYSSFSDQGAWHAYYLPKEGVTSTYGGFPGPMIIAEEYPVNLSHQISKLHIINAKTNKEFNFANAKRSFNYYPGRLNQVYKFKNLTVTLDLIFTDSRTAMVRTNIQNTGKTNLSLKAYWTGDIINKLKTREKKAVNFKQQLAKGTNGVKVKFSKVRNDNYYMTTAGNQFNVVYSAPVKTSIKGDKYKSSLNKTLTVKPGESQTLESTQSYTFTKKEADAEVAKANDDFANVDTLFQQNENRWNNYITRTTENDKSKKAVANKAKYDRAAVKGMETLVTNWISPAGALKHDGIVPSMSDQWFEGLWAWDSWKHAAAVAEFDPELAESSIKALFDYQITKKDKVRPQDAGMIPDAIFYNKNKERGGDGINWNERNSKPPLASWAVWQVYKSNQDKAFLKEMYPKLVAYHDWWYSNRDYNKDGLAEYGATVDPLHYKKNKHNQKVVNKEEVILASAWESGMDNAVRFDATGVGKADKGVKVYPDKDSKGKVVGYSVNQESVDLNSYLYADKGFLAAIANELGYTADAEKYTAEASQLQNKIQSKMFDKKTGFFYDLQSNKDGSTLLLSNRGKGPEGLIPLWARVATSAQADQVKQVLMNKKMFNTYMPFPTTSRDNKKFTATQYWRGPVWLDQAMFGIEGLQNYNYNTEALKQTEKLFDHAEGLTGSGPIRENYNPLNGDGLNSSNFSWSSGVFYMLHHNVLGDDQTSSQQYFK</sequence>
<protein>
    <submittedName>
        <fullName evidence="3">Alpha,alpha-trehalase</fullName>
    </submittedName>
</protein>
<evidence type="ECO:0000313" key="3">
    <source>
        <dbReference type="EMBL" id="EFL95044.1"/>
    </source>
</evidence>
<organism evidence="3 4">
    <name type="scientific">Pediococcus acidilactici DSM 20284</name>
    <dbReference type="NCBI Taxonomy" id="862514"/>
    <lineage>
        <taxon>Bacteria</taxon>
        <taxon>Bacillati</taxon>
        <taxon>Bacillota</taxon>
        <taxon>Bacilli</taxon>
        <taxon>Lactobacillales</taxon>
        <taxon>Lactobacillaceae</taxon>
        <taxon>Pediococcus</taxon>
        <taxon>Pediococcus acidilactici group</taxon>
    </lineage>
</organism>
<evidence type="ECO:0000259" key="1">
    <source>
        <dbReference type="Pfam" id="PF21152"/>
    </source>
</evidence>
<dbReference type="SUPFAM" id="SSF48208">
    <property type="entry name" value="Six-hairpin glycosidases"/>
    <property type="match status" value="1"/>
</dbReference>